<keyword evidence="3" id="KW-1185">Reference proteome</keyword>
<reference evidence="2" key="1">
    <citation type="journal article" date="2023" name="Science">
        <title>Genome structures resolve the early diversification of teleost fishes.</title>
        <authorList>
            <person name="Parey E."/>
            <person name="Louis A."/>
            <person name="Montfort J."/>
            <person name="Bouchez O."/>
            <person name="Roques C."/>
            <person name="Iampietro C."/>
            <person name="Lluch J."/>
            <person name="Castinel A."/>
            <person name="Donnadieu C."/>
            <person name="Desvignes T."/>
            <person name="Floi Bucao C."/>
            <person name="Jouanno E."/>
            <person name="Wen M."/>
            <person name="Mejri S."/>
            <person name="Dirks R."/>
            <person name="Jansen H."/>
            <person name="Henkel C."/>
            <person name="Chen W.J."/>
            <person name="Zahm M."/>
            <person name="Cabau C."/>
            <person name="Klopp C."/>
            <person name="Thompson A.W."/>
            <person name="Robinson-Rechavi M."/>
            <person name="Braasch I."/>
            <person name="Lecointre G."/>
            <person name="Bobe J."/>
            <person name="Postlethwait J.H."/>
            <person name="Berthelot C."/>
            <person name="Roest Crollius H."/>
            <person name="Guiguen Y."/>
        </authorList>
    </citation>
    <scope>NUCLEOTIDE SEQUENCE</scope>
    <source>
        <strain evidence="2">WJC10195</strain>
    </source>
</reference>
<dbReference type="AlphaFoldDB" id="A0A9Q1IAI9"/>
<evidence type="ECO:0000313" key="3">
    <source>
        <dbReference type="Proteomes" id="UP001152622"/>
    </source>
</evidence>
<gene>
    <name evidence="2" type="ORF">SKAU_G00422930</name>
</gene>
<proteinExistence type="predicted"/>
<accession>A0A9Q1IAI9</accession>
<dbReference type="OrthoDB" id="5330228at2759"/>
<organism evidence="2 3">
    <name type="scientific">Synaphobranchus kaupii</name>
    <name type="common">Kaup's arrowtooth eel</name>
    <dbReference type="NCBI Taxonomy" id="118154"/>
    <lineage>
        <taxon>Eukaryota</taxon>
        <taxon>Metazoa</taxon>
        <taxon>Chordata</taxon>
        <taxon>Craniata</taxon>
        <taxon>Vertebrata</taxon>
        <taxon>Euteleostomi</taxon>
        <taxon>Actinopterygii</taxon>
        <taxon>Neopterygii</taxon>
        <taxon>Teleostei</taxon>
        <taxon>Anguilliformes</taxon>
        <taxon>Synaphobranchidae</taxon>
        <taxon>Synaphobranchus</taxon>
    </lineage>
</organism>
<protein>
    <submittedName>
        <fullName evidence="2">Uncharacterized protein</fullName>
    </submittedName>
</protein>
<evidence type="ECO:0000256" key="1">
    <source>
        <dbReference type="SAM" id="Coils"/>
    </source>
</evidence>
<evidence type="ECO:0000313" key="2">
    <source>
        <dbReference type="EMBL" id="KAJ8332504.1"/>
    </source>
</evidence>
<sequence>MVADSVFSCGHMSITSYSMSARTHLRRNALLCGIVHKFQCKPASRADCTVLKGELRQLRQPAVKTCLDCRESFCTWRIDPSADVLLCGWPLLSEAVNAVKDSLSNLQQGYVGFMDRIKLFLQVEEKAWQKRFSVAMVMESRKLKDRIGKMKEVEHRLQEMERTLQEAQAIQDPLTLLQI</sequence>
<keyword evidence="1" id="KW-0175">Coiled coil</keyword>
<name>A0A9Q1IAI9_SYNKA</name>
<dbReference type="Proteomes" id="UP001152622">
    <property type="component" value="Unassembled WGS sequence"/>
</dbReference>
<comment type="caution">
    <text evidence="2">The sequence shown here is derived from an EMBL/GenBank/DDBJ whole genome shotgun (WGS) entry which is preliminary data.</text>
</comment>
<dbReference type="EMBL" id="JAINUF010000025">
    <property type="protein sequence ID" value="KAJ8332504.1"/>
    <property type="molecule type" value="Genomic_DNA"/>
</dbReference>
<feature type="coiled-coil region" evidence="1">
    <location>
        <begin position="143"/>
        <end position="170"/>
    </location>
</feature>